<keyword evidence="3" id="KW-1185">Reference proteome</keyword>
<comment type="caution">
    <text evidence="2">The sequence shown here is derived from an EMBL/GenBank/DDBJ whole genome shotgun (WGS) entry which is preliminary data.</text>
</comment>
<protein>
    <submittedName>
        <fullName evidence="2">CRP-like cAMP-binding protein</fullName>
    </submittedName>
</protein>
<dbReference type="OrthoDB" id="1933280at2"/>
<dbReference type="Proteomes" id="UP000241964">
    <property type="component" value="Unassembled WGS sequence"/>
</dbReference>
<reference evidence="2 3" key="1">
    <citation type="submission" date="2018-03" db="EMBL/GenBank/DDBJ databases">
        <title>Genomic Encyclopedia of Archaeal and Bacterial Type Strains, Phase II (KMG-II): from individual species to whole genera.</title>
        <authorList>
            <person name="Goeker M."/>
        </authorList>
    </citation>
    <scope>NUCLEOTIDE SEQUENCE [LARGE SCALE GENOMIC DNA]</scope>
    <source>
        <strain evidence="2 3">DSM 29057</strain>
    </source>
</reference>
<gene>
    <name evidence="2" type="ORF">CLV60_101238</name>
</gene>
<dbReference type="InterPro" id="IPR014710">
    <property type="entry name" value="RmlC-like_jellyroll"/>
</dbReference>
<dbReference type="Gene3D" id="2.60.120.10">
    <property type="entry name" value="Jelly Rolls"/>
    <property type="match status" value="1"/>
</dbReference>
<organism evidence="2 3">
    <name type="scientific">Dyadobacter jiangsuensis</name>
    <dbReference type="NCBI Taxonomy" id="1591085"/>
    <lineage>
        <taxon>Bacteria</taxon>
        <taxon>Pseudomonadati</taxon>
        <taxon>Bacteroidota</taxon>
        <taxon>Cytophagia</taxon>
        <taxon>Cytophagales</taxon>
        <taxon>Spirosomataceae</taxon>
        <taxon>Dyadobacter</taxon>
    </lineage>
</organism>
<name>A0A2P8GIR6_9BACT</name>
<dbReference type="InterPro" id="IPR000595">
    <property type="entry name" value="cNMP-bd_dom"/>
</dbReference>
<dbReference type="CDD" id="cd00038">
    <property type="entry name" value="CAP_ED"/>
    <property type="match status" value="1"/>
</dbReference>
<dbReference type="EMBL" id="PYAS01000001">
    <property type="protein sequence ID" value="PSL33869.1"/>
    <property type="molecule type" value="Genomic_DNA"/>
</dbReference>
<proteinExistence type="predicted"/>
<dbReference type="RefSeq" id="WP_106593549.1">
    <property type="nucleotide sequence ID" value="NZ_PYAS01000001.1"/>
</dbReference>
<dbReference type="InterPro" id="IPR018490">
    <property type="entry name" value="cNMP-bd_dom_sf"/>
</dbReference>
<accession>A0A2P8GIR6</accession>
<dbReference type="AlphaFoldDB" id="A0A2P8GIR6"/>
<feature type="domain" description="Cyclic nucleotide-binding" evidence="1">
    <location>
        <begin position="31"/>
        <end position="117"/>
    </location>
</feature>
<evidence type="ECO:0000313" key="2">
    <source>
        <dbReference type="EMBL" id="PSL33869.1"/>
    </source>
</evidence>
<dbReference type="Pfam" id="PF00027">
    <property type="entry name" value="cNMP_binding"/>
    <property type="match status" value="1"/>
</dbReference>
<sequence length="204" mass="23769">MQSQRILQNLAESIQLDTLETDFFLSLLQTQKLRRRDFLLQAGEVCRHQSFVVSGCLKVSYLDPAGAEHVVKFAPENWWAFDLESFAVQSGAFYSIQAIDDTEVLKISRANMDLLLDRVPKFEKFNRLMYQTAYIALQRRLTQNLASKADERYQQFQLKYPGLENRIAQKDIASYLGVTPEFLSSMRRREMRMHLSDNPILNLH</sequence>
<evidence type="ECO:0000313" key="3">
    <source>
        <dbReference type="Proteomes" id="UP000241964"/>
    </source>
</evidence>
<evidence type="ECO:0000259" key="1">
    <source>
        <dbReference type="Pfam" id="PF00027"/>
    </source>
</evidence>
<dbReference type="SUPFAM" id="SSF51206">
    <property type="entry name" value="cAMP-binding domain-like"/>
    <property type="match status" value="1"/>
</dbReference>